<dbReference type="Pfam" id="PF07231">
    <property type="entry name" value="Hs1pro-1_N"/>
    <property type="match status" value="1"/>
</dbReference>
<dbReference type="Proteomes" id="UP000811609">
    <property type="component" value="Chromosome 2"/>
</dbReference>
<organism evidence="3 4">
    <name type="scientific">Carya illinoinensis</name>
    <name type="common">Pecan</name>
    <dbReference type="NCBI Taxonomy" id="32201"/>
    <lineage>
        <taxon>Eukaryota</taxon>
        <taxon>Viridiplantae</taxon>
        <taxon>Streptophyta</taxon>
        <taxon>Embryophyta</taxon>
        <taxon>Tracheophyta</taxon>
        <taxon>Spermatophyta</taxon>
        <taxon>Magnoliopsida</taxon>
        <taxon>eudicotyledons</taxon>
        <taxon>Gunneridae</taxon>
        <taxon>Pentapetalae</taxon>
        <taxon>rosids</taxon>
        <taxon>fabids</taxon>
        <taxon>Fagales</taxon>
        <taxon>Juglandaceae</taxon>
        <taxon>Carya</taxon>
    </lineage>
</organism>
<accession>A0A8T1RFX6</accession>
<feature type="domain" description="Nematode resistance protein-like HSPRO1 N-terminal" evidence="2">
    <location>
        <begin position="69"/>
        <end position="268"/>
    </location>
</feature>
<evidence type="ECO:0000313" key="3">
    <source>
        <dbReference type="EMBL" id="KAG6665877.1"/>
    </source>
</evidence>
<dbReference type="PANTHER" id="PTHR34795:SF1">
    <property type="entry name" value="NEMATODE RESISTANCE PROTEIN-LIKE HSPRO1"/>
    <property type="match status" value="1"/>
</dbReference>
<dbReference type="InterPro" id="IPR009869">
    <property type="entry name" value="HSPRO1_N"/>
</dbReference>
<evidence type="ECO:0000313" key="4">
    <source>
        <dbReference type="Proteomes" id="UP000811609"/>
    </source>
</evidence>
<evidence type="ECO:0000259" key="1">
    <source>
        <dbReference type="Pfam" id="PF07014"/>
    </source>
</evidence>
<dbReference type="Pfam" id="PF07014">
    <property type="entry name" value="Hs1pro-1_C"/>
    <property type="match status" value="1"/>
</dbReference>
<evidence type="ECO:0000259" key="2">
    <source>
        <dbReference type="Pfam" id="PF07231"/>
    </source>
</evidence>
<feature type="domain" description="Hs1pro-1 C-terminal" evidence="1">
    <location>
        <begin position="271"/>
        <end position="529"/>
    </location>
</feature>
<proteinExistence type="predicted"/>
<dbReference type="AlphaFoldDB" id="A0A8T1RFX6"/>
<dbReference type="EMBL" id="CM031810">
    <property type="protein sequence ID" value="KAG6665877.1"/>
    <property type="molecule type" value="Genomic_DNA"/>
</dbReference>
<gene>
    <name evidence="3" type="ORF">CIPAW_02G190900</name>
</gene>
<keyword evidence="4" id="KW-1185">Reference proteome</keyword>
<evidence type="ECO:0008006" key="5">
    <source>
        <dbReference type="Google" id="ProtNLM"/>
    </source>
</evidence>
<comment type="caution">
    <text evidence="3">The sequence shown here is derived from an EMBL/GenBank/DDBJ whole genome shotgun (WGS) entry which is preliminary data.</text>
</comment>
<dbReference type="GO" id="GO:0006952">
    <property type="term" value="P:defense response"/>
    <property type="evidence" value="ECO:0007669"/>
    <property type="project" value="InterPro"/>
</dbReference>
<protein>
    <recommendedName>
        <fullName evidence="5">Nematode resistance protein-like HSPRO2</fullName>
    </recommendedName>
</protein>
<dbReference type="PANTHER" id="PTHR34795">
    <property type="entry name" value="NEMATODE RESISTANCE PROTEIN-LIKE HSPRO1"/>
    <property type="match status" value="1"/>
</dbReference>
<sequence length="537" mass="61176">MRKYLIFFEKVKFVGTGDFQIFSILHAFLLFKYPPPTINTTSCLWLPQNSHKPRNYTIPILTCQFKEKMVDLDCKAKIASTDMPNKSPKLTNKLQVSVPSTFRAAQISEAPAVACSAYDNYLRLPELRKLWSSIEFPSWKDESVLKPALHALEISFRFVSTVLSDPRPYANGREWRRRLESLTTSQIEIIANICEDNEEDGATRGTAPIVDLRSSNGVLARDGSYTEVWKMTGDTTVVSRTSESSLLPRLATWHKSEDIAQKILYSIECEMRRCPYTLGLGEPNLAGKPNLEYDLVCKPSELHLLKKSPYDHIDNYENQTLYSSHQILESWINVSQQLLKRITERVEIKDFVRAASGCYLIERIWKLLAEIEDLHLLMDPDDFLKLKNQLCIKSINEAGPFCFRSKGLVEITRQCRDLKHKVPCILGVEVDPMGGPRVQEAAMKLYREKKESEKIHLLQALQAVEAAMKRFFYAFKQLLVVVTGSLDANANQVIFSSDSGDSLSHIFLEPTYFPSLDAAKTFLGDFWNHEQGGMRLG</sequence>
<dbReference type="InterPro" id="IPR009743">
    <property type="entry name" value="Hs1pro-1_C"/>
</dbReference>
<dbReference type="InterPro" id="IPR038759">
    <property type="entry name" value="HSPRO1/HSPRO2"/>
</dbReference>
<reference evidence="3" key="1">
    <citation type="submission" date="2020-12" db="EMBL/GenBank/DDBJ databases">
        <title>WGS assembly of Carya illinoinensis cv. Pawnee.</title>
        <authorList>
            <person name="Platts A."/>
            <person name="Shu S."/>
            <person name="Wright S."/>
            <person name="Barry K."/>
            <person name="Edger P."/>
            <person name="Pires J.C."/>
            <person name="Schmutz J."/>
        </authorList>
    </citation>
    <scope>NUCLEOTIDE SEQUENCE</scope>
    <source>
        <tissue evidence="3">Leaf</tissue>
    </source>
</reference>
<name>A0A8T1RFX6_CARIL</name>